<reference evidence="4 6" key="1">
    <citation type="journal article" date="2011" name="J. Bacteriol.">
        <title>Draft genome sequence of the thermoalkaliphilic Caldalkalibacillus thermarum strain TA2.A1.</title>
        <authorList>
            <person name="Kalamorz F."/>
            <person name="Keis S."/>
            <person name="McMillan D.G."/>
            <person name="Olsson K."/>
            <person name="Stanton J.A."/>
            <person name="Stockwell P."/>
            <person name="Black M.A."/>
            <person name="Klingeman D.M."/>
            <person name="Land M.L."/>
            <person name="Han C.S."/>
            <person name="Martin S.L."/>
            <person name="Becher S.A."/>
            <person name="Peddie C.J."/>
            <person name="Morgan H.W."/>
            <person name="Matthies D."/>
            <person name="Preiss L."/>
            <person name="Meier T."/>
            <person name="Brown S.D."/>
            <person name="Cook G.M."/>
        </authorList>
    </citation>
    <scope>NUCLEOTIDE SEQUENCE [LARGE SCALE GENOMIC DNA]</scope>
    <source>
        <strain evidence="4 6">TA2.A1</strain>
    </source>
</reference>
<dbReference type="Pfam" id="PF01596">
    <property type="entry name" value="Methyltransf_3"/>
    <property type="match status" value="1"/>
</dbReference>
<dbReference type="Gene3D" id="3.40.50.150">
    <property type="entry name" value="Vaccinia Virus protein VP39"/>
    <property type="match status" value="1"/>
</dbReference>
<dbReference type="GO" id="GO:0032259">
    <property type="term" value="P:methylation"/>
    <property type="evidence" value="ECO:0007669"/>
    <property type="project" value="UniProtKB-KW"/>
</dbReference>
<evidence type="ECO:0000313" key="6">
    <source>
        <dbReference type="Proteomes" id="UP000010716"/>
    </source>
</evidence>
<evidence type="ECO:0000313" key="4">
    <source>
        <dbReference type="EMBL" id="EGL83126.1"/>
    </source>
</evidence>
<dbReference type="Proteomes" id="UP000825179">
    <property type="component" value="Chromosome"/>
</dbReference>
<dbReference type="eggNOG" id="COG4122">
    <property type="taxonomic scope" value="Bacteria"/>
</dbReference>
<reference evidence="5 7" key="2">
    <citation type="journal article" date="2020" name="Extremophiles">
        <title>Genomic analysis of Caldalkalibacillus thermarum TA2.A1 reveals aerobic alkaliphilic metabolism and evolutionary hallmarks linking alkaliphilic bacteria and plant life.</title>
        <authorList>
            <person name="de Jong S.I."/>
            <person name="van den Broek M.A."/>
            <person name="Merkel A.Y."/>
            <person name="de la Torre Cortes P."/>
            <person name="Kalamorz F."/>
            <person name="Cook G.M."/>
            <person name="van Loosdrecht M.C.M."/>
            <person name="McMillan D.G.G."/>
        </authorList>
    </citation>
    <scope>NUCLEOTIDE SEQUENCE [LARGE SCALE GENOMIC DNA]</scope>
    <source>
        <strain evidence="5 7">TA2.A1</strain>
    </source>
</reference>
<evidence type="ECO:0000313" key="5">
    <source>
        <dbReference type="EMBL" id="QZT32462.1"/>
    </source>
</evidence>
<dbReference type="EMBL" id="CP082237">
    <property type="protein sequence ID" value="QZT32462.1"/>
    <property type="molecule type" value="Genomic_DNA"/>
</dbReference>
<sequence length="209" mass="22986">MNTSDYIKTLFVQEDEVLKSVSASLAKNNMPQISVRGEAAKLLYLLVKISGAKNILEIGSLGGYSSIWLARALPDNGKLTSLELEPAYVEVAQNNVKKAGLEKKVMYIVGEARESLSRLISSGEKFDFFFIDADKENYDTYLELAIQCAAPGAIIAADNVLWDGKVLDPQNDEELTEAIRKFNEKAARDSRLESLLVPIGDGLLVSRVK</sequence>
<keyword evidence="3" id="KW-0949">S-adenosyl-L-methionine</keyword>
<evidence type="ECO:0000256" key="3">
    <source>
        <dbReference type="ARBA" id="ARBA00022691"/>
    </source>
</evidence>
<dbReference type="SUPFAM" id="SSF53335">
    <property type="entry name" value="S-adenosyl-L-methionine-dependent methyltransferases"/>
    <property type="match status" value="1"/>
</dbReference>
<keyword evidence="1 4" id="KW-0489">Methyltransferase</keyword>
<name>F5L6C6_CALTT</name>
<dbReference type="InterPro" id="IPR002935">
    <property type="entry name" value="SAM_O-MeTrfase"/>
</dbReference>
<evidence type="ECO:0000313" key="7">
    <source>
        <dbReference type="Proteomes" id="UP000825179"/>
    </source>
</evidence>
<gene>
    <name evidence="4" type="ORF">CathTA2_1339</name>
    <name evidence="5" type="ORF">HUR95_08490</name>
</gene>
<organism evidence="4 6">
    <name type="scientific">Caldalkalibacillus thermarum (strain TA2.A1)</name>
    <dbReference type="NCBI Taxonomy" id="986075"/>
    <lineage>
        <taxon>Bacteria</taxon>
        <taxon>Bacillati</taxon>
        <taxon>Bacillota</taxon>
        <taxon>Bacilli</taxon>
        <taxon>Bacillales</taxon>
        <taxon>Bacillaceae</taxon>
        <taxon>Caldalkalibacillus</taxon>
    </lineage>
</organism>
<dbReference type="GO" id="GO:0008171">
    <property type="term" value="F:O-methyltransferase activity"/>
    <property type="evidence" value="ECO:0007669"/>
    <property type="project" value="InterPro"/>
</dbReference>
<reference evidence="5" key="3">
    <citation type="submission" date="2021-08" db="EMBL/GenBank/DDBJ databases">
        <authorList>
            <person name="de Jong S."/>
            <person name="van den Broek M."/>
            <person name="Merkel A."/>
            <person name="de la Torre Cortes P."/>
            <person name="Kalamorz F."/>
            <person name="Cook G."/>
            <person name="van Loosdrecht M."/>
            <person name="McMillan D."/>
        </authorList>
    </citation>
    <scope>NUCLEOTIDE SEQUENCE</scope>
    <source>
        <strain evidence="5">TA2.A1</strain>
    </source>
</reference>
<keyword evidence="7" id="KW-1185">Reference proteome</keyword>
<dbReference type="Proteomes" id="UP000010716">
    <property type="component" value="Unassembled WGS sequence"/>
</dbReference>
<protein>
    <submittedName>
        <fullName evidence="4 5">O-methyltransferase</fullName>
    </submittedName>
</protein>
<dbReference type="AlphaFoldDB" id="F5L6C6"/>
<dbReference type="KEGG" id="cthu:HUR95_08490"/>
<dbReference type="PANTHER" id="PTHR10509:SF14">
    <property type="entry name" value="CAFFEOYL-COA O-METHYLTRANSFERASE 3-RELATED"/>
    <property type="match status" value="1"/>
</dbReference>
<proteinExistence type="predicted"/>
<dbReference type="EMBL" id="AFCE01000123">
    <property type="protein sequence ID" value="EGL83126.1"/>
    <property type="molecule type" value="Genomic_DNA"/>
</dbReference>
<dbReference type="InterPro" id="IPR050362">
    <property type="entry name" value="Cation-dep_OMT"/>
</dbReference>
<dbReference type="CDD" id="cd02440">
    <property type="entry name" value="AdoMet_MTases"/>
    <property type="match status" value="1"/>
</dbReference>
<keyword evidence="2 4" id="KW-0808">Transferase</keyword>
<dbReference type="InterPro" id="IPR029063">
    <property type="entry name" value="SAM-dependent_MTases_sf"/>
</dbReference>
<dbReference type="PROSITE" id="PS51682">
    <property type="entry name" value="SAM_OMT_I"/>
    <property type="match status" value="1"/>
</dbReference>
<evidence type="ECO:0000256" key="1">
    <source>
        <dbReference type="ARBA" id="ARBA00022603"/>
    </source>
</evidence>
<evidence type="ECO:0000256" key="2">
    <source>
        <dbReference type="ARBA" id="ARBA00022679"/>
    </source>
</evidence>
<dbReference type="PANTHER" id="PTHR10509">
    <property type="entry name" value="O-METHYLTRANSFERASE-RELATED"/>
    <property type="match status" value="1"/>
</dbReference>
<dbReference type="OrthoDB" id="9799672at2"/>
<dbReference type="RefSeq" id="WP_007504280.1">
    <property type="nucleotide sequence ID" value="NZ_AFCE01000123.1"/>
</dbReference>
<accession>F5L6C6</accession>
<dbReference type="GO" id="GO:0008757">
    <property type="term" value="F:S-adenosylmethionine-dependent methyltransferase activity"/>
    <property type="evidence" value="ECO:0007669"/>
    <property type="project" value="TreeGrafter"/>
</dbReference>